<dbReference type="EMBL" id="WVUD01000050">
    <property type="protein sequence ID" value="MYL85003.1"/>
    <property type="molecule type" value="Genomic_DNA"/>
</dbReference>
<keyword evidence="5" id="KW-1185">Reference proteome</keyword>
<organism evidence="4 5">
    <name type="scientific">Solidesulfovibrio aerotolerans</name>
    <dbReference type="NCBI Taxonomy" id="295255"/>
    <lineage>
        <taxon>Bacteria</taxon>
        <taxon>Pseudomonadati</taxon>
        <taxon>Thermodesulfobacteriota</taxon>
        <taxon>Desulfovibrionia</taxon>
        <taxon>Desulfovibrionales</taxon>
        <taxon>Desulfovibrionaceae</taxon>
        <taxon>Solidesulfovibrio</taxon>
    </lineage>
</organism>
<dbReference type="InterPro" id="IPR003593">
    <property type="entry name" value="AAA+_ATPase"/>
</dbReference>
<dbReference type="PROSITE" id="PS50893">
    <property type="entry name" value="ABC_TRANSPORTER_2"/>
    <property type="match status" value="2"/>
</dbReference>
<dbReference type="InterPro" id="IPR017871">
    <property type="entry name" value="ABC_transporter-like_CS"/>
</dbReference>
<dbReference type="RefSeq" id="WP_160963562.1">
    <property type="nucleotide sequence ID" value="NZ_WVUD01000050.1"/>
</dbReference>
<dbReference type="GO" id="GO:0005524">
    <property type="term" value="F:ATP binding"/>
    <property type="evidence" value="ECO:0007669"/>
    <property type="project" value="UniProtKB-KW"/>
</dbReference>
<dbReference type="SUPFAM" id="SSF52540">
    <property type="entry name" value="P-loop containing nucleoside triphosphate hydrolases"/>
    <property type="match status" value="2"/>
</dbReference>
<reference evidence="4 5" key="1">
    <citation type="submission" date="2020-01" db="EMBL/GenBank/DDBJ databases">
        <title>Genome sequence of Desulfovibrio aerotolerans DSM 16695(T).</title>
        <authorList>
            <person name="Karnachuk O."/>
            <person name="Avakyan M."/>
            <person name="Mardanov A."/>
            <person name="Kadnikov V."/>
            <person name="Ravin N."/>
        </authorList>
    </citation>
    <scope>NUCLEOTIDE SEQUENCE [LARGE SCALE GENOMIC DNA]</scope>
    <source>
        <strain evidence="4 5">DSM 16695</strain>
    </source>
</reference>
<evidence type="ECO:0000259" key="3">
    <source>
        <dbReference type="PROSITE" id="PS50893"/>
    </source>
</evidence>
<dbReference type="OrthoDB" id="9808609at2"/>
<dbReference type="InterPro" id="IPR027417">
    <property type="entry name" value="P-loop_NTPase"/>
</dbReference>
<gene>
    <name evidence="4" type="ORF">GTA51_17980</name>
</gene>
<accession>A0A7C9IWN7</accession>
<dbReference type="Proteomes" id="UP000482487">
    <property type="component" value="Unassembled WGS sequence"/>
</dbReference>
<feature type="domain" description="ABC transporter" evidence="3">
    <location>
        <begin position="6"/>
        <end position="227"/>
    </location>
</feature>
<dbReference type="InterPro" id="IPR037118">
    <property type="entry name" value="Val-tRNA_synth_C_sf"/>
</dbReference>
<dbReference type="SMART" id="SM00382">
    <property type="entry name" value="AAA"/>
    <property type="match status" value="2"/>
</dbReference>
<keyword evidence="2 4" id="KW-0067">ATP-binding</keyword>
<feature type="domain" description="ABC transporter" evidence="3">
    <location>
        <begin position="296"/>
        <end position="513"/>
    </location>
</feature>
<dbReference type="AlphaFoldDB" id="A0A7C9IWN7"/>
<evidence type="ECO:0000256" key="1">
    <source>
        <dbReference type="ARBA" id="ARBA00022741"/>
    </source>
</evidence>
<sequence length="603" mass="65550">MSVCIINLRGISKSFGIRQLFTGISLGVGERERIGLIGPNGSGKSTLLKIMAGMIGSDAGERTLRQGARLTYVAQQDLFEAGDTVAGVLNRAVAEAFGRSEAEKGGRAAVVLGRLGFLDPDVLVESLSGGWRKRLSIARALVSEPDVLLLDEPTNHLDLRSILWLERFLGSAPFAFVVVSHDRFFLENVANRTVELSPVYPDGVLAVDGPYSALLEAREAFLANQGALERSLANKARREIEWLRRGPKARGTKAKARIDAAGTLMQNLAATRERNRATARAGIDFSGTGRQTKRLVVAENLSRGFDGRTLFSGLDIVLSPGVRLGLVGPNGSGKSTLLRALAGEEKPDAGRVTTAAGVSLVTFDQKREQLDKEQILRHAFAPDADSVIYRGQPVHVVTWAKRFALRPEQLDLPVGLLSGGEQARVLIARLMLRQADVLFLDEPTNDLDIPTLEMLEESLTEFPGAVVLITHDRSLIDRVSTVLLGLDGAGGSEVYADYAQWEEDFLARERAEAREAKTQAKAKPKAEAPSKKLSFKEQREYDTIEATILAAETAVEAAKLALEDPAIATDGHELARRLEVFQAAEAEVERLYMRWGELSAKLA</sequence>
<dbReference type="PANTHER" id="PTHR42855:SF1">
    <property type="entry name" value="ABC TRANSPORTER DOMAIN-CONTAINING PROTEIN"/>
    <property type="match status" value="1"/>
</dbReference>
<dbReference type="Pfam" id="PF16326">
    <property type="entry name" value="ABC_tran_CTD"/>
    <property type="match status" value="1"/>
</dbReference>
<comment type="caution">
    <text evidence="4">The sequence shown here is derived from an EMBL/GenBank/DDBJ whole genome shotgun (WGS) entry which is preliminary data.</text>
</comment>
<dbReference type="CDD" id="cd03221">
    <property type="entry name" value="ABCF_EF-3"/>
    <property type="match status" value="2"/>
</dbReference>
<dbReference type="InterPro" id="IPR003439">
    <property type="entry name" value="ABC_transporter-like_ATP-bd"/>
</dbReference>
<evidence type="ECO:0000313" key="5">
    <source>
        <dbReference type="Proteomes" id="UP000482487"/>
    </source>
</evidence>
<dbReference type="GO" id="GO:0016887">
    <property type="term" value="F:ATP hydrolysis activity"/>
    <property type="evidence" value="ECO:0007669"/>
    <property type="project" value="InterPro"/>
</dbReference>
<dbReference type="Gene3D" id="1.10.287.380">
    <property type="entry name" value="Valyl-tRNA synthetase, C-terminal domain"/>
    <property type="match status" value="1"/>
</dbReference>
<proteinExistence type="predicted"/>
<dbReference type="InterPro" id="IPR032524">
    <property type="entry name" value="ABC_tran_C"/>
</dbReference>
<dbReference type="InterPro" id="IPR051309">
    <property type="entry name" value="ABCF_ATPase"/>
</dbReference>
<protein>
    <submittedName>
        <fullName evidence="4">ATP-binding cassette domain-containing protein</fullName>
    </submittedName>
</protein>
<dbReference type="PROSITE" id="PS00211">
    <property type="entry name" value="ABC_TRANSPORTER_1"/>
    <property type="match status" value="2"/>
</dbReference>
<evidence type="ECO:0000313" key="4">
    <source>
        <dbReference type="EMBL" id="MYL85003.1"/>
    </source>
</evidence>
<dbReference type="GO" id="GO:0003677">
    <property type="term" value="F:DNA binding"/>
    <property type="evidence" value="ECO:0007669"/>
    <property type="project" value="InterPro"/>
</dbReference>
<dbReference type="Gene3D" id="3.40.50.300">
    <property type="entry name" value="P-loop containing nucleotide triphosphate hydrolases"/>
    <property type="match status" value="2"/>
</dbReference>
<name>A0A7C9IWN7_9BACT</name>
<dbReference type="PANTHER" id="PTHR42855">
    <property type="entry name" value="ABC TRANSPORTER ATP-BINDING SUBUNIT"/>
    <property type="match status" value="1"/>
</dbReference>
<keyword evidence="1" id="KW-0547">Nucleotide-binding</keyword>
<evidence type="ECO:0000256" key="2">
    <source>
        <dbReference type="ARBA" id="ARBA00022840"/>
    </source>
</evidence>
<dbReference type="Pfam" id="PF00005">
    <property type="entry name" value="ABC_tran"/>
    <property type="match status" value="2"/>
</dbReference>